<dbReference type="AlphaFoldDB" id="A0A252AYQ7"/>
<dbReference type="GO" id="GO:0071949">
    <property type="term" value="F:FAD binding"/>
    <property type="evidence" value="ECO:0007669"/>
    <property type="project" value="InterPro"/>
</dbReference>
<dbReference type="EMBL" id="JOPA01000001">
    <property type="protein sequence ID" value="OUI97042.1"/>
    <property type="molecule type" value="Genomic_DNA"/>
</dbReference>
<dbReference type="Gene3D" id="3.30.9.10">
    <property type="entry name" value="D-Amino Acid Oxidase, subunit A, domain 2"/>
    <property type="match status" value="1"/>
</dbReference>
<dbReference type="SUPFAM" id="SSF51905">
    <property type="entry name" value="FAD/NAD(P)-binding domain"/>
    <property type="match status" value="1"/>
</dbReference>
<protein>
    <submittedName>
        <fullName evidence="2">FAD-dependent oxidoreductase</fullName>
    </submittedName>
</protein>
<organism evidence="2 3">
    <name type="scientific">Acetobacter indonesiensis</name>
    <dbReference type="NCBI Taxonomy" id="104101"/>
    <lineage>
        <taxon>Bacteria</taxon>
        <taxon>Pseudomonadati</taxon>
        <taxon>Pseudomonadota</taxon>
        <taxon>Alphaproteobacteria</taxon>
        <taxon>Acetobacterales</taxon>
        <taxon>Acetobacteraceae</taxon>
        <taxon>Acetobacter</taxon>
    </lineage>
</organism>
<reference evidence="3" key="1">
    <citation type="submission" date="2014-06" db="EMBL/GenBank/DDBJ databases">
        <authorList>
            <person name="Winans N.J."/>
            <person name="Newell P.D."/>
            <person name="Douglas A.E."/>
        </authorList>
    </citation>
    <scope>NUCLEOTIDE SEQUENCE [LARGE SCALE GENOMIC DNA]</scope>
</reference>
<dbReference type="PANTHER" id="PTHR46865:SF2">
    <property type="entry name" value="MONOOXYGENASE"/>
    <property type="match status" value="1"/>
</dbReference>
<dbReference type="Gene3D" id="3.50.50.60">
    <property type="entry name" value="FAD/NAD(P)-binding domain"/>
    <property type="match status" value="1"/>
</dbReference>
<proteinExistence type="predicted"/>
<evidence type="ECO:0000313" key="3">
    <source>
        <dbReference type="Proteomes" id="UP000194641"/>
    </source>
</evidence>
<name>A0A252AYQ7_9PROT</name>
<comment type="caution">
    <text evidence="2">The sequence shown here is derived from an EMBL/GenBank/DDBJ whole genome shotgun (WGS) entry which is preliminary data.</text>
</comment>
<dbReference type="InterPro" id="IPR002938">
    <property type="entry name" value="FAD-bd"/>
</dbReference>
<dbReference type="InterPro" id="IPR036188">
    <property type="entry name" value="FAD/NAD-bd_sf"/>
</dbReference>
<sequence length="408" mass="45124">MRHSMSKRGVPTRNRRVLISGASIAGPALAFWLDRYGFDVTVVERATTIRTGGYPIDVRGTAIDMVERMGLLPQIRAAHVNTQLMTFVDGDGREIGSVPVYDAVGSDERDVELPRGTLATLLYDASRQGNVRYRFNDSIDTLHDDGAGVDIRFTSGIREHYDIVVGADGLHSRTRRLVFGAEDLFRHDLGFDFALFSLQNDQGLSHGGIFHAEPGRVAGLFAVQGSQRMFGFLTFMTDKGAPRTVREQLDLIQTTYAGMHWEVPRLLKEMEVADDLYFDSVSQIRMPHWSKGSVVLLGDAAFAPSFRSGQGTSLALVGAYVLAGELASHEKTSAGLEAYERTLRPFVEANQALATDERGAFFLPRTQADIDMRDRMLAEIARNGTGIFFDNRRPAAHSAISLPDYQME</sequence>
<dbReference type="PANTHER" id="PTHR46865">
    <property type="entry name" value="OXIDOREDUCTASE-RELATED"/>
    <property type="match status" value="1"/>
</dbReference>
<evidence type="ECO:0000259" key="1">
    <source>
        <dbReference type="Pfam" id="PF01494"/>
    </source>
</evidence>
<feature type="domain" description="FAD-binding" evidence="1">
    <location>
        <begin position="16"/>
        <end position="350"/>
    </location>
</feature>
<dbReference type="Pfam" id="PF01494">
    <property type="entry name" value="FAD_binding_3"/>
    <property type="match status" value="1"/>
</dbReference>
<dbReference type="InterPro" id="IPR051704">
    <property type="entry name" value="FAD_aromatic-hydroxylase"/>
</dbReference>
<evidence type="ECO:0000313" key="2">
    <source>
        <dbReference type="EMBL" id="OUI97042.1"/>
    </source>
</evidence>
<dbReference type="PRINTS" id="PR00420">
    <property type="entry name" value="RNGMNOXGNASE"/>
</dbReference>
<accession>A0A252AYQ7</accession>
<dbReference type="Proteomes" id="UP000194641">
    <property type="component" value="Unassembled WGS sequence"/>
</dbReference>
<gene>
    <name evidence="2" type="ORF">HK17_00060</name>
</gene>